<dbReference type="InterPro" id="IPR018060">
    <property type="entry name" value="HTH_AraC"/>
</dbReference>
<dbReference type="EMBL" id="LOXM01000301">
    <property type="protein sequence ID" value="KVG52168.1"/>
    <property type="molecule type" value="Genomic_DNA"/>
</dbReference>
<evidence type="ECO:0000256" key="2">
    <source>
        <dbReference type="ARBA" id="ARBA00023125"/>
    </source>
</evidence>
<protein>
    <recommendedName>
        <fullName evidence="4">HTH araC/xylS-type domain-containing protein</fullName>
    </recommendedName>
</protein>
<accession>A0A103QMI0</accession>
<evidence type="ECO:0000313" key="6">
    <source>
        <dbReference type="Proteomes" id="UP000064029"/>
    </source>
</evidence>
<proteinExistence type="predicted"/>
<dbReference type="PANTHER" id="PTHR47504:SF5">
    <property type="entry name" value="RIGHT ORIGIN-BINDING PROTEIN"/>
    <property type="match status" value="1"/>
</dbReference>
<reference evidence="5 6" key="1">
    <citation type="submission" date="2015-11" db="EMBL/GenBank/DDBJ databases">
        <title>Expanding the genomic diversity of Burkholderia species for the development of highly accurate diagnostics.</title>
        <authorList>
            <person name="Sahl J."/>
            <person name="Keim P."/>
            <person name="Wagner D."/>
        </authorList>
    </citation>
    <scope>NUCLEOTIDE SEQUENCE [LARGE SCALE GENOMIC DNA]</scope>
    <source>
        <strain evidence="5 6">MSMB2036</strain>
    </source>
</reference>
<evidence type="ECO:0000259" key="4">
    <source>
        <dbReference type="PROSITE" id="PS01124"/>
    </source>
</evidence>
<dbReference type="Gene3D" id="1.10.10.60">
    <property type="entry name" value="Homeodomain-like"/>
    <property type="match status" value="1"/>
</dbReference>
<keyword evidence="2" id="KW-0238">DNA-binding</keyword>
<dbReference type="InterPro" id="IPR009057">
    <property type="entry name" value="Homeodomain-like_sf"/>
</dbReference>
<dbReference type="Pfam" id="PF12833">
    <property type="entry name" value="HTH_18"/>
    <property type="match status" value="1"/>
</dbReference>
<evidence type="ECO:0000313" key="5">
    <source>
        <dbReference type="EMBL" id="KVG52168.1"/>
    </source>
</evidence>
<evidence type="ECO:0000256" key="3">
    <source>
        <dbReference type="ARBA" id="ARBA00023163"/>
    </source>
</evidence>
<dbReference type="SMART" id="SM00342">
    <property type="entry name" value="HTH_ARAC"/>
    <property type="match status" value="1"/>
</dbReference>
<dbReference type="PROSITE" id="PS01124">
    <property type="entry name" value="HTH_ARAC_FAMILY_2"/>
    <property type="match status" value="1"/>
</dbReference>
<organism evidence="5 6">
    <name type="scientific">Burkholderia ubonensis</name>
    <dbReference type="NCBI Taxonomy" id="101571"/>
    <lineage>
        <taxon>Bacteria</taxon>
        <taxon>Pseudomonadati</taxon>
        <taxon>Pseudomonadota</taxon>
        <taxon>Betaproteobacteria</taxon>
        <taxon>Burkholderiales</taxon>
        <taxon>Burkholderiaceae</taxon>
        <taxon>Burkholderia</taxon>
        <taxon>Burkholderia cepacia complex</taxon>
    </lineage>
</organism>
<dbReference type="GO" id="GO:0003700">
    <property type="term" value="F:DNA-binding transcription factor activity"/>
    <property type="evidence" value="ECO:0007669"/>
    <property type="project" value="InterPro"/>
</dbReference>
<dbReference type="Proteomes" id="UP000064029">
    <property type="component" value="Unassembled WGS sequence"/>
</dbReference>
<name>A0A103QMI0_9BURK</name>
<dbReference type="InterPro" id="IPR050959">
    <property type="entry name" value="MarA-like"/>
</dbReference>
<dbReference type="AlphaFoldDB" id="A0A103QMI0"/>
<sequence>MIFEFSTLNYASQEKLDAWRDQNRLADVNPRKAGTSMLDSNFLGIHINQIMFGSLTHIANLQSDFIRYDAIRSRRNIQQDGCDHYYFRTSAVHAWQANIHGHSVQVLPDQIAIIDLSQPCQVEIQAGNVVILMIPRNFIPFDISNRGDAIITNTLATLFSQYLHTLASKIRDISSAEAPGIAQATLGMLVAALMPNQDNLRQTQEYFSVEMFNKIKKYIDANLKSPSLRVEKICKDMGLSRARLYRIFSENGTGVAEYIKLARLRKIYSTLLIPATEKPRLSDLAYQYGFYSSSALSKDFKKSFGCTPNEIQHSAWNSLAVEDECPYGISYDFKHWHKI</sequence>
<evidence type="ECO:0000256" key="1">
    <source>
        <dbReference type="ARBA" id="ARBA00023015"/>
    </source>
</evidence>
<dbReference type="GO" id="GO:0043565">
    <property type="term" value="F:sequence-specific DNA binding"/>
    <property type="evidence" value="ECO:0007669"/>
    <property type="project" value="InterPro"/>
</dbReference>
<gene>
    <name evidence="5" type="ORF">WJ33_10895</name>
</gene>
<keyword evidence="1" id="KW-0805">Transcription regulation</keyword>
<dbReference type="PANTHER" id="PTHR47504">
    <property type="entry name" value="RIGHT ORIGIN-BINDING PROTEIN"/>
    <property type="match status" value="1"/>
</dbReference>
<comment type="caution">
    <text evidence="5">The sequence shown here is derived from an EMBL/GenBank/DDBJ whole genome shotgun (WGS) entry which is preliminary data.</text>
</comment>
<keyword evidence="3" id="KW-0804">Transcription</keyword>
<feature type="domain" description="HTH araC/xylS-type" evidence="4">
    <location>
        <begin position="213"/>
        <end position="314"/>
    </location>
</feature>
<dbReference type="SUPFAM" id="SSF46689">
    <property type="entry name" value="Homeodomain-like"/>
    <property type="match status" value="1"/>
</dbReference>